<keyword evidence="2" id="KW-1185">Reference proteome</keyword>
<evidence type="ECO:0000313" key="2">
    <source>
        <dbReference type="Proteomes" id="UP001172386"/>
    </source>
</evidence>
<protein>
    <submittedName>
        <fullName evidence="1">Uncharacterized protein</fullName>
    </submittedName>
</protein>
<dbReference type="EMBL" id="JAPDRQ010000087">
    <property type="protein sequence ID" value="KAJ9655895.1"/>
    <property type="molecule type" value="Genomic_DNA"/>
</dbReference>
<evidence type="ECO:0000313" key="1">
    <source>
        <dbReference type="EMBL" id="KAJ9655895.1"/>
    </source>
</evidence>
<organism evidence="1 2">
    <name type="scientific">Neophaeococcomyces mojaviensis</name>
    <dbReference type="NCBI Taxonomy" id="3383035"/>
    <lineage>
        <taxon>Eukaryota</taxon>
        <taxon>Fungi</taxon>
        <taxon>Dikarya</taxon>
        <taxon>Ascomycota</taxon>
        <taxon>Pezizomycotina</taxon>
        <taxon>Eurotiomycetes</taxon>
        <taxon>Chaetothyriomycetidae</taxon>
        <taxon>Chaetothyriales</taxon>
        <taxon>Chaetothyriales incertae sedis</taxon>
        <taxon>Neophaeococcomyces</taxon>
    </lineage>
</organism>
<gene>
    <name evidence="1" type="ORF">H2198_005336</name>
</gene>
<comment type="caution">
    <text evidence="1">The sequence shown here is derived from an EMBL/GenBank/DDBJ whole genome shotgun (WGS) entry which is preliminary data.</text>
</comment>
<sequence>MDARLSSSAGTPSDAIHSANGTQAVLTFPHSVGDTAHSLQLSQRNASPSRASIHSFSTISTSPQLKRKYGHKHIRQQLHPSHSTSAAPTLTSSTAAQQLASSRNSTSPSRLSRVQLTRANTAPSPKRAPASHSSYGVETIAGPPPSFDTQRTLSQERVWRVDRSKSLRMTTALERTELQEPISENKDSNDLKPNPPSTPQLVQSSPDTADTQSIPTPTDGEEVAVMDVQDEQGLGLGHSEVASKADSKASSESHKSEDLFLNIARTDAARPTSSKGDKRRSRISLPFFNSGVRPATSHHTPAPRIESDPSITPRAGLKTYHTKRASLGLPPDDIPGSQVELKQETDGLYSQRSSTLYADTIRPVQRSSTTLRNNRLVSESGYLDKPKFGEQNTTESTTSTTAPSTVWDELDDLKSRIRKLELTGKLPPSSAAAMSSAERPRTATTAATTMSGSPKHTKAANPPQSTIEGVPPTIHPLLHDALANAKSTISHDVYQKLLATAQDALQLAAITGYDNVNLHSGVPAVTERQLRRRTESMCRSLTELAITLASEAKAPQSSYRPASREYHISPNVGIRSRRYSNEPSDRAPVSTRVHSRLETRRVSTQLGYGNARHSSPELESALALPQYPASGGRVIRPSGTLRTRRTQTFHDETNDEDDPTPGPVVRPVSRAMTDVASVQRPSRDYVALSREYTSQHPMPTKTDTIQATRTPLPSHLSTNFTSRRKYASPVHATAADSSPLAAKPSWGRISIVHQDINNTRPSDIELEAPSSARSITTRRSLGFASRFGSSVGNRLRAVKSERQDAGTTESINSSPPTQGTYS</sequence>
<reference evidence="1" key="1">
    <citation type="submission" date="2022-10" db="EMBL/GenBank/DDBJ databases">
        <title>Culturing micro-colonial fungi from biological soil crusts in the Mojave desert and describing Neophaeococcomyces mojavensis, and introducing the new genera and species Taxawa tesnikishii.</title>
        <authorList>
            <person name="Kurbessoian T."/>
            <person name="Stajich J.E."/>
        </authorList>
    </citation>
    <scope>NUCLEOTIDE SEQUENCE</scope>
    <source>
        <strain evidence="1">JES_112</strain>
    </source>
</reference>
<proteinExistence type="predicted"/>
<accession>A0ACC3A622</accession>
<name>A0ACC3A622_9EURO</name>
<dbReference type="Proteomes" id="UP001172386">
    <property type="component" value="Unassembled WGS sequence"/>
</dbReference>